<dbReference type="GO" id="GO:0008173">
    <property type="term" value="F:RNA methyltransferase activity"/>
    <property type="evidence" value="ECO:0007669"/>
    <property type="project" value="InterPro"/>
</dbReference>
<dbReference type="InterPro" id="IPR001537">
    <property type="entry name" value="SpoU_MeTrfase"/>
</dbReference>
<accession>A0A2A9CYF1</accession>
<gene>
    <name evidence="5" type="ORF">ATL40_0983</name>
</gene>
<dbReference type="Gene3D" id="3.30.1330.30">
    <property type="match status" value="1"/>
</dbReference>
<dbReference type="CDD" id="cd18095">
    <property type="entry name" value="SpoU-like_rRNA-MTase"/>
    <property type="match status" value="1"/>
</dbReference>
<evidence type="ECO:0000259" key="4">
    <source>
        <dbReference type="SMART" id="SM00967"/>
    </source>
</evidence>
<keyword evidence="3 5" id="KW-0808">Transferase</keyword>
<dbReference type="RefSeq" id="WP_098468547.1">
    <property type="nucleotide sequence ID" value="NZ_PDJD01000001.1"/>
</dbReference>
<dbReference type="SUPFAM" id="SSF75217">
    <property type="entry name" value="alpha/beta knot"/>
    <property type="match status" value="1"/>
</dbReference>
<comment type="similarity">
    <text evidence="1">Belongs to the class IV-like SAM-binding methyltransferase superfamily. RNA methyltransferase TrmH family.</text>
</comment>
<dbReference type="GO" id="GO:0005737">
    <property type="term" value="C:cytoplasm"/>
    <property type="evidence" value="ECO:0007669"/>
    <property type="project" value="UniProtKB-ARBA"/>
</dbReference>
<evidence type="ECO:0000256" key="1">
    <source>
        <dbReference type="ARBA" id="ARBA00007228"/>
    </source>
</evidence>
<dbReference type="PANTHER" id="PTHR43191:SF2">
    <property type="entry name" value="RRNA METHYLTRANSFERASE 3, MITOCHONDRIAL"/>
    <property type="match status" value="1"/>
</dbReference>
<dbReference type="InterPro" id="IPR029064">
    <property type="entry name" value="Ribosomal_eL30-like_sf"/>
</dbReference>
<dbReference type="EMBL" id="PDJD01000001">
    <property type="protein sequence ID" value="PFG19423.1"/>
    <property type="molecule type" value="Genomic_DNA"/>
</dbReference>
<dbReference type="InterPro" id="IPR029026">
    <property type="entry name" value="tRNA_m1G_MTases_N"/>
</dbReference>
<dbReference type="Pfam" id="PF00588">
    <property type="entry name" value="SpoU_methylase"/>
    <property type="match status" value="1"/>
</dbReference>
<keyword evidence="2 5" id="KW-0489">Methyltransferase</keyword>
<evidence type="ECO:0000256" key="2">
    <source>
        <dbReference type="ARBA" id="ARBA00022603"/>
    </source>
</evidence>
<keyword evidence="6" id="KW-1185">Reference proteome</keyword>
<dbReference type="GO" id="GO:0032259">
    <property type="term" value="P:methylation"/>
    <property type="evidence" value="ECO:0007669"/>
    <property type="project" value="UniProtKB-KW"/>
</dbReference>
<dbReference type="InterPro" id="IPR013123">
    <property type="entry name" value="SpoU_subst-bd"/>
</dbReference>
<organism evidence="5 6">
    <name type="scientific">Serinibacter salmoneus</name>
    <dbReference type="NCBI Taxonomy" id="556530"/>
    <lineage>
        <taxon>Bacteria</taxon>
        <taxon>Bacillati</taxon>
        <taxon>Actinomycetota</taxon>
        <taxon>Actinomycetes</taxon>
        <taxon>Micrococcales</taxon>
        <taxon>Beutenbergiaceae</taxon>
        <taxon>Serinibacter</taxon>
    </lineage>
</organism>
<proteinExistence type="inferred from homology"/>
<name>A0A2A9CYF1_9MICO</name>
<dbReference type="InterPro" id="IPR029028">
    <property type="entry name" value="Alpha/beta_knot_MTases"/>
</dbReference>
<dbReference type="InterPro" id="IPR051259">
    <property type="entry name" value="rRNA_Methyltransferase"/>
</dbReference>
<dbReference type="OrthoDB" id="9794400at2"/>
<dbReference type="GO" id="GO:0003723">
    <property type="term" value="F:RNA binding"/>
    <property type="evidence" value="ECO:0007669"/>
    <property type="project" value="InterPro"/>
</dbReference>
<dbReference type="PANTHER" id="PTHR43191">
    <property type="entry name" value="RRNA METHYLTRANSFERASE 3"/>
    <property type="match status" value="1"/>
</dbReference>
<dbReference type="SMART" id="SM00967">
    <property type="entry name" value="SpoU_sub_bind"/>
    <property type="match status" value="1"/>
</dbReference>
<dbReference type="Gene3D" id="3.40.1280.10">
    <property type="match status" value="1"/>
</dbReference>
<dbReference type="SUPFAM" id="SSF55315">
    <property type="entry name" value="L30e-like"/>
    <property type="match status" value="1"/>
</dbReference>
<feature type="domain" description="RNA 2-O ribose methyltransferase substrate binding" evidence="4">
    <location>
        <begin position="34"/>
        <end position="107"/>
    </location>
</feature>
<evidence type="ECO:0000313" key="5">
    <source>
        <dbReference type="EMBL" id="PFG19423.1"/>
    </source>
</evidence>
<sequence length="276" mass="29592">MPIAAVLTNPRADRVSAIRALERVSARRRYGRILVEGPQSVREAVRHVAPRVRDVYLTHRARERWPEIEEVALAAGLYVHPTDDAVMARMSTDAQGVLAVLEDASPTLAQVLERITTPRLVAVCEQLSDPGNAGTIIRAADAVGADLVVLSEGSVDITSPKVIRSTAGSMFHLPVVRGRSLTEILTALRERGLAILAADGAGEGDLESFGMLHRPSAWVFGTEAAGLSDLARAQADRVLRIPMRGNAESLNVAMAATLCLYASSRAQAPLAARVRR</sequence>
<comment type="caution">
    <text evidence="5">The sequence shown here is derived from an EMBL/GenBank/DDBJ whole genome shotgun (WGS) entry which is preliminary data.</text>
</comment>
<evidence type="ECO:0000256" key="3">
    <source>
        <dbReference type="ARBA" id="ARBA00022679"/>
    </source>
</evidence>
<dbReference type="Proteomes" id="UP000224915">
    <property type="component" value="Unassembled WGS sequence"/>
</dbReference>
<dbReference type="AlphaFoldDB" id="A0A2A9CYF1"/>
<reference evidence="5 6" key="1">
    <citation type="submission" date="2017-10" db="EMBL/GenBank/DDBJ databases">
        <title>Sequencing the genomes of 1000 actinobacteria strains.</title>
        <authorList>
            <person name="Klenk H.-P."/>
        </authorList>
    </citation>
    <scope>NUCLEOTIDE SEQUENCE [LARGE SCALE GENOMIC DNA]</scope>
    <source>
        <strain evidence="5 6">DSM 21801</strain>
    </source>
</reference>
<protein>
    <submittedName>
        <fullName evidence="5">TrmH family RNA methyltransferase</fullName>
    </submittedName>
</protein>
<dbReference type="GO" id="GO:0006396">
    <property type="term" value="P:RNA processing"/>
    <property type="evidence" value="ECO:0007669"/>
    <property type="project" value="InterPro"/>
</dbReference>
<evidence type="ECO:0000313" key="6">
    <source>
        <dbReference type="Proteomes" id="UP000224915"/>
    </source>
</evidence>